<reference evidence="1" key="1">
    <citation type="journal article" date="2021" name="Microorganisms">
        <title>Acidisoma silvae sp. nov. and Acidisomacellulosilytica sp. nov., Two Acidophilic Bacteria Isolated from Decaying Wood, Hydrolyzing Cellulose and Producing Poly-3-hydroxybutyrate.</title>
        <authorList>
            <person name="Mieszkin S."/>
            <person name="Pouder E."/>
            <person name="Uroz S."/>
            <person name="Simon-Colin C."/>
            <person name="Alain K."/>
        </authorList>
    </citation>
    <scope>NUCLEOTIDE SEQUENCE</scope>
    <source>
        <strain evidence="1">HW T2.11</strain>
    </source>
</reference>
<dbReference type="EMBL" id="JAESVB010000008">
    <property type="protein sequence ID" value="MCB8876909.1"/>
    <property type="molecule type" value="Genomic_DNA"/>
</dbReference>
<protein>
    <submittedName>
        <fullName evidence="1">Sulfotransferase</fullName>
    </submittedName>
</protein>
<comment type="caution">
    <text evidence="1">The sequence shown here is derived from an EMBL/GenBank/DDBJ whole genome shotgun (WGS) entry which is preliminary data.</text>
</comment>
<organism evidence="1 2">
    <name type="scientific">Acidisoma silvae</name>
    <dbReference type="NCBI Taxonomy" id="2802396"/>
    <lineage>
        <taxon>Bacteria</taxon>
        <taxon>Pseudomonadati</taxon>
        <taxon>Pseudomonadota</taxon>
        <taxon>Alphaproteobacteria</taxon>
        <taxon>Acetobacterales</taxon>
        <taxon>Acidocellaceae</taxon>
        <taxon>Acidisoma</taxon>
    </lineage>
</organism>
<accession>A0A963YUE6</accession>
<dbReference type="AlphaFoldDB" id="A0A963YUE6"/>
<dbReference type="Proteomes" id="UP000708298">
    <property type="component" value="Unassembled WGS sequence"/>
</dbReference>
<sequence length="271" mass="30750">MHFISGLPRSGSTLLAGILRQNPRYHAGMTSPVGSIYTAMESAMSRRNETAVFITEEQRRAVLRGLFSNFYGDLHQTKLIFDTNRLWCTKLPALVQLFPEARFICCVRDIAWIMDSVERLIRRNAFELSGMFGFEAVGTVYTRVNRLAASDGLVGFALDALREAYYSEQASRLILVEYSALTQAPADTMRLLYEMLGEAPFEHDFETVEYDAEDFDTALGTRGLHTVRRRVEWVDRETVLPPGLFARFENDAFWRLPDANSRGVSIIRLAG</sequence>
<evidence type="ECO:0000313" key="2">
    <source>
        <dbReference type="Proteomes" id="UP000708298"/>
    </source>
</evidence>
<proteinExistence type="predicted"/>
<dbReference type="Pfam" id="PF13469">
    <property type="entry name" value="Sulfotransfer_3"/>
    <property type="match status" value="1"/>
</dbReference>
<dbReference type="Gene3D" id="3.40.50.300">
    <property type="entry name" value="P-loop containing nucleotide triphosphate hydrolases"/>
    <property type="match status" value="1"/>
</dbReference>
<reference evidence="1" key="2">
    <citation type="submission" date="2021-01" db="EMBL/GenBank/DDBJ databases">
        <authorList>
            <person name="Mieszkin S."/>
            <person name="Pouder E."/>
            <person name="Alain K."/>
        </authorList>
    </citation>
    <scope>NUCLEOTIDE SEQUENCE</scope>
    <source>
        <strain evidence="1">HW T2.11</strain>
    </source>
</reference>
<evidence type="ECO:0000313" key="1">
    <source>
        <dbReference type="EMBL" id="MCB8876909.1"/>
    </source>
</evidence>
<keyword evidence="2" id="KW-1185">Reference proteome</keyword>
<dbReference type="InterPro" id="IPR027417">
    <property type="entry name" value="P-loop_NTPase"/>
</dbReference>
<dbReference type="SUPFAM" id="SSF52540">
    <property type="entry name" value="P-loop containing nucleoside triphosphate hydrolases"/>
    <property type="match status" value="1"/>
</dbReference>
<name>A0A963YUE6_9PROT</name>
<gene>
    <name evidence="1" type="ORF">ASILVAE211_17075</name>
</gene>